<feature type="region of interest" description="Disordered" evidence="1">
    <location>
        <begin position="629"/>
        <end position="689"/>
    </location>
</feature>
<dbReference type="OrthoDB" id="9765195at2"/>
<evidence type="ECO:0000313" key="3">
    <source>
        <dbReference type="EMBL" id="OZG52662.1"/>
    </source>
</evidence>
<feature type="region of interest" description="Disordered" evidence="1">
    <location>
        <begin position="752"/>
        <end position="773"/>
    </location>
</feature>
<feature type="region of interest" description="Disordered" evidence="1">
    <location>
        <begin position="353"/>
        <end position="468"/>
    </location>
</feature>
<evidence type="ECO:0000313" key="4">
    <source>
        <dbReference type="Proteomes" id="UP000216725"/>
    </source>
</evidence>
<feature type="region of interest" description="Disordered" evidence="1">
    <location>
        <begin position="246"/>
        <end position="318"/>
    </location>
</feature>
<feature type="compositionally biased region" description="Basic and acidic residues" evidence="1">
    <location>
        <begin position="433"/>
        <end position="460"/>
    </location>
</feature>
<dbReference type="RefSeq" id="WP_094660184.1">
    <property type="nucleotide sequence ID" value="NZ_MWWR01000003.1"/>
</dbReference>
<evidence type="ECO:0000256" key="2">
    <source>
        <dbReference type="SAM" id="Phobius"/>
    </source>
</evidence>
<evidence type="ECO:0000256" key="1">
    <source>
        <dbReference type="SAM" id="MobiDB-lite"/>
    </source>
</evidence>
<feature type="compositionally biased region" description="Low complexity" evidence="1">
    <location>
        <begin position="813"/>
        <end position="825"/>
    </location>
</feature>
<dbReference type="AlphaFoldDB" id="A0A261F0L5"/>
<reference evidence="3 4" key="1">
    <citation type="journal article" date="2017" name="BMC Genomics">
        <title>Comparative genomic and phylogenomic analyses of the Bifidobacteriaceae family.</title>
        <authorList>
            <person name="Lugli G.A."/>
            <person name="Milani C."/>
            <person name="Turroni F."/>
            <person name="Duranti S."/>
            <person name="Mancabelli L."/>
            <person name="Mangifesta M."/>
            <person name="Ferrario C."/>
            <person name="Modesto M."/>
            <person name="Mattarelli P."/>
            <person name="Jiri K."/>
            <person name="van Sinderen D."/>
            <person name="Ventura M."/>
        </authorList>
    </citation>
    <scope>NUCLEOTIDE SEQUENCE [LARGE SCALE GENOMIC DNA]</scope>
    <source>
        <strain evidence="3 4">DSM 24742</strain>
    </source>
</reference>
<feature type="compositionally biased region" description="Polar residues" evidence="1">
    <location>
        <begin position="839"/>
        <end position="848"/>
    </location>
</feature>
<keyword evidence="4" id="KW-1185">Reference proteome</keyword>
<sequence>MHRAISVFEYVVAAFAICVAILGVAPAPQAAAAAAWSTIPMSATVSSPDGAEGASLPARTPVDGFESIPVPGLSKTVTPELFAGTMASKGYSIDAQPIIVSPEGKKSDTNATNSTTSDVAVLIEFDTPEHATASLTNGFASQFAQSRGVDLGIASSSVTYSGTAVIATYTGANATLYQAVKGTMSVIGIVGEGSDAAESILTDLGFRESKAERVVRFAVAAIIVFLLLAIVFRILRGINRRVRSGLTRQESTPDVESMLYDSSPYGTTESDLHEEYHPDADQDDPAARRREQMKREGLSPLPVVAPRNESLEFRPDPVLQEAGERLADRYDGHHDDMALSRSLGVSISDARLEKEHARRNNRPTTFYPARTSAPEYDEAGRRAQVSARSSQPLQARSSASYATASAAPARPKDARVPSDISVPAVSATAQREPVQRETVRETPRREQVRESRRDPRRETHASAFVSTKASPAVRSAAASVATAPAHYTLAQTPVVVATDDRGAQSVVRRSASSPRATAPLMMAPLMSGASDAAPLMHIPGGALAPRATGADAAATVEPAAAKTAAATMAPKTTAPTMAKPAADTTMSPVASQEYGAASELAAHTVPVHSAAAAHVAEHHVAEHHVAEHHTAARHVAASVTPAVPESSATESSAPESVGSTPASASVRATAPAPSEPIVEGMAPASAEPSYAPSAAPVRTGYSEVPVASEPANPYRASHRATGYSAEFSAASHSSSVPHTAFGYGAGSLTGPSSSFGRHRPSMQAPVVSRPTSSGRYAATVASHSPEALADDPLFGTQPGQVFVPPSLRGSVQSADAEASAASESDGLVPVRLGDDETPQAPTEPQDSDNQGEHAVEEAKRRSLKKNLHRLKGVYFPGAR</sequence>
<feature type="region of interest" description="Disordered" evidence="1">
    <location>
        <begin position="804"/>
        <end position="863"/>
    </location>
</feature>
<feature type="compositionally biased region" description="Basic and acidic residues" evidence="1">
    <location>
        <begin position="270"/>
        <end position="297"/>
    </location>
</feature>
<accession>A0A261F0L5</accession>
<proteinExistence type="predicted"/>
<comment type="caution">
    <text evidence="3">The sequence shown here is derived from an EMBL/GenBank/DDBJ whole genome shotgun (WGS) entry which is preliminary data.</text>
</comment>
<feature type="compositionally biased region" description="Low complexity" evidence="1">
    <location>
        <begin position="395"/>
        <end position="409"/>
    </location>
</feature>
<dbReference type="EMBL" id="MWWR01000003">
    <property type="protein sequence ID" value="OZG52662.1"/>
    <property type="molecule type" value="Genomic_DNA"/>
</dbReference>
<keyword evidence="2" id="KW-0812">Transmembrane</keyword>
<name>A0A261F0L5_9BIFI</name>
<gene>
    <name evidence="3" type="ORF">PSRA_0394</name>
</gene>
<dbReference type="Proteomes" id="UP000216725">
    <property type="component" value="Unassembled WGS sequence"/>
</dbReference>
<organism evidence="3 4">
    <name type="scientific">Pseudoscardovia radai</name>
    <dbReference type="NCBI Taxonomy" id="987066"/>
    <lineage>
        <taxon>Bacteria</taxon>
        <taxon>Bacillati</taxon>
        <taxon>Actinomycetota</taxon>
        <taxon>Actinomycetes</taxon>
        <taxon>Bifidobacteriales</taxon>
        <taxon>Bifidobacteriaceae</taxon>
        <taxon>Pseudoscardovia</taxon>
    </lineage>
</organism>
<feature type="compositionally biased region" description="Low complexity" evidence="1">
    <location>
        <begin position="633"/>
        <end position="657"/>
    </location>
</feature>
<keyword evidence="2" id="KW-0472">Membrane</keyword>
<protein>
    <submittedName>
        <fullName evidence="3">Alginate regulatory protein AlgP</fullName>
    </submittedName>
</protein>
<keyword evidence="2" id="KW-1133">Transmembrane helix</keyword>
<feature type="transmembrane region" description="Helical" evidence="2">
    <location>
        <begin position="214"/>
        <end position="235"/>
    </location>
</feature>
<feature type="compositionally biased region" description="Basic and acidic residues" evidence="1">
    <location>
        <begin position="850"/>
        <end position="860"/>
    </location>
</feature>